<name>A0A835G8I8_SPOEX</name>
<evidence type="ECO:0000313" key="2">
    <source>
        <dbReference type="EMBL" id="KAF9410265.1"/>
    </source>
</evidence>
<keyword evidence="3" id="KW-1185">Reference proteome</keyword>
<evidence type="ECO:0000313" key="3">
    <source>
        <dbReference type="Proteomes" id="UP000648187"/>
    </source>
</evidence>
<proteinExistence type="predicted"/>
<comment type="caution">
    <text evidence="2">The sequence shown here is derived from an EMBL/GenBank/DDBJ whole genome shotgun (WGS) entry which is preliminary data.</text>
</comment>
<dbReference type="Proteomes" id="UP000648187">
    <property type="component" value="Unassembled WGS sequence"/>
</dbReference>
<feature type="coiled-coil region" evidence="1">
    <location>
        <begin position="56"/>
        <end position="83"/>
    </location>
</feature>
<accession>A0A835G8I8</accession>
<sequence>MILHFCFTVVTEYKNRIDKLLTETQKAHDMEKERFKDVMDSCVAMKQQSTICQSQFEDLQIECKKVREDYNKAIKELEKMKSAG</sequence>
<keyword evidence="1" id="KW-0175">Coiled coil</keyword>
<organism evidence="2 3">
    <name type="scientific">Spodoptera exigua</name>
    <name type="common">Beet armyworm</name>
    <name type="synonym">Noctua fulgens</name>
    <dbReference type="NCBI Taxonomy" id="7107"/>
    <lineage>
        <taxon>Eukaryota</taxon>
        <taxon>Metazoa</taxon>
        <taxon>Ecdysozoa</taxon>
        <taxon>Arthropoda</taxon>
        <taxon>Hexapoda</taxon>
        <taxon>Insecta</taxon>
        <taxon>Pterygota</taxon>
        <taxon>Neoptera</taxon>
        <taxon>Endopterygota</taxon>
        <taxon>Lepidoptera</taxon>
        <taxon>Glossata</taxon>
        <taxon>Ditrysia</taxon>
        <taxon>Noctuoidea</taxon>
        <taxon>Noctuidae</taxon>
        <taxon>Amphipyrinae</taxon>
        <taxon>Spodoptera</taxon>
    </lineage>
</organism>
<reference evidence="2" key="1">
    <citation type="submission" date="2020-08" db="EMBL/GenBank/DDBJ databases">
        <title>Spodoptera exigua strain:BAW_Kor-Di-RS1 Genome sequencing and assembly.</title>
        <authorList>
            <person name="Kim J."/>
            <person name="Nam H.Y."/>
            <person name="Kwon M."/>
            <person name="Choi J.H."/>
            <person name="Cho S.R."/>
            <person name="Kim G.-H."/>
        </authorList>
    </citation>
    <scope>NUCLEOTIDE SEQUENCE</scope>
    <source>
        <strain evidence="2">BAW_Kor-Di-RS1</strain>
        <tissue evidence="2">Whole-body</tissue>
    </source>
</reference>
<protein>
    <submittedName>
        <fullName evidence="2">Uncharacterized protein</fullName>
    </submittedName>
</protein>
<evidence type="ECO:0000256" key="1">
    <source>
        <dbReference type="SAM" id="Coils"/>
    </source>
</evidence>
<dbReference type="AlphaFoldDB" id="A0A835G8I8"/>
<dbReference type="EMBL" id="JACKWZ010000271">
    <property type="protein sequence ID" value="KAF9410265.1"/>
    <property type="molecule type" value="Genomic_DNA"/>
</dbReference>
<gene>
    <name evidence="2" type="ORF">HW555_010614</name>
</gene>